<protein>
    <submittedName>
        <fullName evidence="1">Uncharacterized protein</fullName>
    </submittedName>
</protein>
<gene>
    <name evidence="1" type="ORF">LPJ66_008291</name>
</gene>
<comment type="caution">
    <text evidence="1">The sequence shown here is derived from an EMBL/GenBank/DDBJ whole genome shotgun (WGS) entry which is preliminary data.</text>
</comment>
<evidence type="ECO:0000313" key="1">
    <source>
        <dbReference type="EMBL" id="KAJ1888969.1"/>
    </source>
</evidence>
<name>A0ACC1IAA1_9FUNG</name>
<proteinExistence type="predicted"/>
<reference evidence="1" key="1">
    <citation type="submission" date="2022-07" db="EMBL/GenBank/DDBJ databases">
        <title>Phylogenomic reconstructions and comparative analyses of Kickxellomycotina fungi.</title>
        <authorList>
            <person name="Reynolds N.K."/>
            <person name="Stajich J.E."/>
            <person name="Barry K."/>
            <person name="Grigoriev I.V."/>
            <person name="Crous P."/>
            <person name="Smith M.E."/>
        </authorList>
    </citation>
    <scope>NUCLEOTIDE SEQUENCE</scope>
    <source>
        <strain evidence="1">Benny 63K</strain>
    </source>
</reference>
<evidence type="ECO:0000313" key="2">
    <source>
        <dbReference type="Proteomes" id="UP001150581"/>
    </source>
</evidence>
<accession>A0ACC1IAA1</accession>
<organism evidence="1 2">
    <name type="scientific">Kickxella alabastrina</name>
    <dbReference type="NCBI Taxonomy" id="61397"/>
    <lineage>
        <taxon>Eukaryota</taxon>
        <taxon>Fungi</taxon>
        <taxon>Fungi incertae sedis</taxon>
        <taxon>Zoopagomycota</taxon>
        <taxon>Kickxellomycotina</taxon>
        <taxon>Kickxellomycetes</taxon>
        <taxon>Kickxellales</taxon>
        <taxon>Kickxellaceae</taxon>
        <taxon>Kickxella</taxon>
    </lineage>
</organism>
<dbReference type="EMBL" id="JANBPG010001638">
    <property type="protein sequence ID" value="KAJ1888969.1"/>
    <property type="molecule type" value="Genomic_DNA"/>
</dbReference>
<dbReference type="Proteomes" id="UP001150581">
    <property type="component" value="Unassembled WGS sequence"/>
</dbReference>
<sequence>MILVDETHNIKFADAEAIEALRGPRKCWEDDQLVEQRDESYSGAISKYWELIEWLSVGSNTDKHHYLVIQRTEDSQLCWMQVCVHYAPSADGQPLYIWSVRDISGPSRCLETSRASTKYEYTLSLEEDGFPYSPLLGPQRGMRDEMAGLLQSAVDSGLFAVLHLTGFGAVDAVFPRRLLGWREADLLDRSFIGLLSPEESVFFCKVLRRCLNDGIPQRVVLKVASAPECPGSAGAAGCDGRAAVRYIDCDVTVLVPECVQQPVLIVRAAATADANLQQQKHLVLSPDLAANADTAFVRSKDRDELEHEHEHEHSRQRLRRVHLLDWPPSAPLGNAQDVAQVTAATQAKGGECPDEQPGSPSNAGIPALPAQPSDGDCRERGIPILQALPGLKEGSQAGLYGGCGGMAMMPVDSQMTRVPLLPELQIMEATHLAIKPLSLSLPLPLPLSQETGAECASISISMSEIFACSPKQQSKPGAVHRVDNMFSSVLDQLSIVTLQPTPF</sequence>
<keyword evidence="2" id="KW-1185">Reference proteome</keyword>